<sequence>MPSILSISLLALCIIGSCSAWYQPAVGTSWQCALDPDIGSLDLPVEIYDIDLYTNSASVIDQLHQKGKQVICYFSAGTYEPNRPDSAEIKADKADVGKSLADEGWPEENWLNIRSDRIVDIMKKRIDTALAKGCDGVDPDNVDSYDNGGGGFTPPLTSQDSIAYLRNLTTYAHTATSSKHRRRNPRTTGLGIGLKNAGAIVKDTAGFLDWVVNEQCVQYDECSTFQPFIGKGKPVFHIEYKKQSKNVTKDCFGPDTGGFSTIIKPDESDLPAAVTFCPAGP</sequence>
<dbReference type="SUPFAM" id="SSF51445">
    <property type="entry name" value="(Trans)glycosidases"/>
    <property type="match status" value="1"/>
</dbReference>
<dbReference type="InterPro" id="IPR004352">
    <property type="entry name" value="GH114_TIM-barrel"/>
</dbReference>
<dbReference type="OrthoDB" id="2108802at2759"/>
<dbReference type="AlphaFoldDB" id="A0A1L7WQY1"/>
<proteinExistence type="predicted"/>
<dbReference type="Gene3D" id="3.20.20.70">
    <property type="entry name" value="Aldolase class I"/>
    <property type="match status" value="1"/>
</dbReference>
<keyword evidence="6" id="KW-1185">Reference proteome</keyword>
<gene>
    <name evidence="5" type="ORF">PAC_05065</name>
</gene>
<evidence type="ECO:0000313" key="6">
    <source>
        <dbReference type="Proteomes" id="UP000184330"/>
    </source>
</evidence>
<dbReference type="Pfam" id="PF03537">
    <property type="entry name" value="Glyco_hydro_114"/>
    <property type="match status" value="1"/>
</dbReference>
<comment type="catalytic activity">
    <reaction evidence="1">
        <text>Hydrolysis of terminal, non-reducing alpha-D-galactose residues in alpha-D-galactosides, including galactose oligosaccharides, galactomannans and galactolipids.</text>
        <dbReference type="EC" id="3.2.1.22"/>
    </reaction>
</comment>
<protein>
    <recommendedName>
        <fullName evidence="2">alpha-galactosidase</fullName>
        <ecNumber evidence="2">3.2.1.22</ecNumber>
    </recommendedName>
</protein>
<dbReference type="Proteomes" id="UP000184330">
    <property type="component" value="Unassembled WGS sequence"/>
</dbReference>
<dbReference type="PANTHER" id="PTHR35273">
    <property type="entry name" value="ALPHA-1,4 POLYGALACTOSAMINIDASE, PUTATIVE (AFU_ORTHOLOGUE AFUA_3G07890)-RELATED"/>
    <property type="match status" value="1"/>
</dbReference>
<feature type="signal peptide" evidence="3">
    <location>
        <begin position="1"/>
        <end position="20"/>
    </location>
</feature>
<reference evidence="5 6" key="1">
    <citation type="submission" date="2016-03" db="EMBL/GenBank/DDBJ databases">
        <authorList>
            <person name="Ploux O."/>
        </authorList>
    </citation>
    <scope>NUCLEOTIDE SEQUENCE [LARGE SCALE GENOMIC DNA]</scope>
    <source>
        <strain evidence="5 6">UAMH 11012</strain>
    </source>
</reference>
<feature type="domain" description="Glycoside-hydrolase family GH114 TIM-barrel" evidence="4">
    <location>
        <begin position="29"/>
        <end position="266"/>
    </location>
</feature>
<feature type="chain" id="PRO_5013267662" description="alpha-galactosidase" evidence="3">
    <location>
        <begin position="21"/>
        <end position="281"/>
    </location>
</feature>
<dbReference type="InterPro" id="IPR017853">
    <property type="entry name" value="GH"/>
</dbReference>
<dbReference type="InterPro" id="IPR013785">
    <property type="entry name" value="Aldolase_TIM"/>
</dbReference>
<evidence type="ECO:0000256" key="2">
    <source>
        <dbReference type="ARBA" id="ARBA00012755"/>
    </source>
</evidence>
<dbReference type="GO" id="GO:0004557">
    <property type="term" value="F:alpha-galactosidase activity"/>
    <property type="evidence" value="ECO:0007669"/>
    <property type="project" value="UniProtKB-EC"/>
</dbReference>
<keyword evidence="3" id="KW-0732">Signal</keyword>
<dbReference type="STRING" id="576137.A0A1L7WQY1"/>
<dbReference type="PANTHER" id="PTHR35273:SF2">
    <property type="entry name" value="ALPHA-GALACTOSIDASE"/>
    <property type="match status" value="1"/>
</dbReference>
<name>A0A1L7WQY1_9HELO</name>
<organism evidence="5 6">
    <name type="scientific">Phialocephala subalpina</name>
    <dbReference type="NCBI Taxonomy" id="576137"/>
    <lineage>
        <taxon>Eukaryota</taxon>
        <taxon>Fungi</taxon>
        <taxon>Dikarya</taxon>
        <taxon>Ascomycota</taxon>
        <taxon>Pezizomycotina</taxon>
        <taxon>Leotiomycetes</taxon>
        <taxon>Helotiales</taxon>
        <taxon>Mollisiaceae</taxon>
        <taxon>Phialocephala</taxon>
        <taxon>Phialocephala fortinii species complex</taxon>
    </lineage>
</organism>
<accession>A0A1L7WQY1</accession>
<dbReference type="EC" id="3.2.1.22" evidence="2"/>
<evidence type="ECO:0000313" key="5">
    <source>
        <dbReference type="EMBL" id="CZR55179.1"/>
    </source>
</evidence>
<evidence type="ECO:0000259" key="4">
    <source>
        <dbReference type="Pfam" id="PF03537"/>
    </source>
</evidence>
<dbReference type="EMBL" id="FJOG01000006">
    <property type="protein sequence ID" value="CZR55179.1"/>
    <property type="molecule type" value="Genomic_DNA"/>
</dbReference>
<evidence type="ECO:0000256" key="1">
    <source>
        <dbReference type="ARBA" id="ARBA00001255"/>
    </source>
</evidence>
<evidence type="ECO:0000256" key="3">
    <source>
        <dbReference type="SAM" id="SignalP"/>
    </source>
</evidence>